<proteinExistence type="predicted"/>
<evidence type="ECO:0000313" key="6">
    <source>
        <dbReference type="Proteomes" id="UP000054481"/>
    </source>
</evidence>
<dbReference type="OrthoDB" id="432719at2759"/>
<dbReference type="Gene3D" id="3.40.1110.10">
    <property type="entry name" value="Calcium-transporting ATPase, cytoplasmic domain N"/>
    <property type="match status" value="1"/>
</dbReference>
<dbReference type="GO" id="GO:0055070">
    <property type="term" value="P:copper ion homeostasis"/>
    <property type="evidence" value="ECO:0007669"/>
    <property type="project" value="TreeGrafter"/>
</dbReference>
<keyword evidence="6" id="KW-1185">Reference proteome</keyword>
<dbReference type="InterPro" id="IPR008250">
    <property type="entry name" value="ATPase_P-typ_transduc_dom_A_sf"/>
</dbReference>
<keyword evidence="3" id="KW-0472">Membrane</keyword>
<evidence type="ECO:0000256" key="1">
    <source>
        <dbReference type="ARBA" id="ARBA00022723"/>
    </source>
</evidence>
<dbReference type="GO" id="GO:0005507">
    <property type="term" value="F:copper ion binding"/>
    <property type="evidence" value="ECO:0007669"/>
    <property type="project" value="TreeGrafter"/>
</dbReference>
<dbReference type="Gene3D" id="2.70.150.10">
    <property type="entry name" value="Calcium-transporting ATPase, cytoplasmic transduction domain A"/>
    <property type="match status" value="1"/>
</dbReference>
<accession>A0A0F7ZQZ7</accession>
<dbReference type="PANTHER" id="PTHR43520:SF32">
    <property type="entry name" value="COPPER RESISTANCE P-TYPE ATPASE (EUROFUNG)"/>
    <property type="match status" value="1"/>
</dbReference>
<dbReference type="GO" id="GO:0016020">
    <property type="term" value="C:membrane"/>
    <property type="evidence" value="ECO:0007669"/>
    <property type="project" value="TreeGrafter"/>
</dbReference>
<gene>
    <name evidence="5" type="ORF">HIM_11885</name>
</gene>
<dbReference type="EMBL" id="KQ030825">
    <property type="protein sequence ID" value="KJZ68733.1"/>
    <property type="molecule type" value="Genomic_DNA"/>
</dbReference>
<evidence type="ECO:0000256" key="2">
    <source>
        <dbReference type="ARBA" id="ARBA00022967"/>
    </source>
</evidence>
<evidence type="ECO:0000259" key="4">
    <source>
        <dbReference type="Pfam" id="PF00122"/>
    </source>
</evidence>
<evidence type="ECO:0000256" key="3">
    <source>
        <dbReference type="SAM" id="Phobius"/>
    </source>
</evidence>
<dbReference type="SUPFAM" id="SSF81653">
    <property type="entry name" value="Calcium ATPase, transduction domain A"/>
    <property type="match status" value="1"/>
</dbReference>
<evidence type="ECO:0000313" key="5">
    <source>
        <dbReference type="EMBL" id="KJZ68733.1"/>
    </source>
</evidence>
<feature type="transmembrane region" description="Helical" evidence="3">
    <location>
        <begin position="124"/>
        <end position="151"/>
    </location>
</feature>
<dbReference type="SUPFAM" id="SSF81660">
    <property type="entry name" value="Metal cation-transporting ATPase, ATP-binding domain N"/>
    <property type="match status" value="1"/>
</dbReference>
<dbReference type="GO" id="GO:0043682">
    <property type="term" value="F:P-type divalent copper transporter activity"/>
    <property type="evidence" value="ECO:0007669"/>
    <property type="project" value="TreeGrafter"/>
</dbReference>
<protein>
    <recommendedName>
        <fullName evidence="4">P-type ATPase A domain-containing protein</fullName>
    </recommendedName>
</protein>
<dbReference type="Proteomes" id="UP000054481">
    <property type="component" value="Unassembled WGS sequence"/>
</dbReference>
<feature type="domain" description="P-type ATPase A" evidence="4">
    <location>
        <begin position="6"/>
        <end position="82"/>
    </location>
</feature>
<dbReference type="AlphaFoldDB" id="A0A0F7ZQZ7"/>
<sequence length="252" mass="26368">MTVQGLGDLIRVPNGASPAADGVIITGETNLDESSLTGESRPIKKGPGDEVYAGAINKADAITVRVRGTCGKSMLDQTVEAVGKDQTKRAPMEQIADLIQPILSRTLHRCRHKELGSSGDQAAFVFQFAIAVFVVAYPCGLVLAAPMAIFVGGSIAAKNGILAKGGGEAFEKANSVVFPDGDLSEAMDERRLLSGLKAAEESSSHPIAKAIVSYCGSEREAAALGYVEELPGKGMKAAYRDRPLDLAVGNEH</sequence>
<name>A0A0F7ZQZ7_9HYPO</name>
<keyword evidence="1" id="KW-0479">Metal-binding</keyword>
<keyword evidence="3" id="KW-1133">Transmembrane helix</keyword>
<dbReference type="PANTHER" id="PTHR43520">
    <property type="entry name" value="ATP7, ISOFORM B"/>
    <property type="match status" value="1"/>
</dbReference>
<keyword evidence="3" id="KW-0812">Transmembrane</keyword>
<reference evidence="5 6" key="1">
    <citation type="journal article" date="2014" name="Genome Biol. Evol.">
        <title>Comparative genomics and transcriptomics analyses reveal divergent lifestyle features of nematode endoparasitic fungus Hirsutella minnesotensis.</title>
        <authorList>
            <person name="Lai Y."/>
            <person name="Liu K."/>
            <person name="Zhang X."/>
            <person name="Zhang X."/>
            <person name="Li K."/>
            <person name="Wang N."/>
            <person name="Shu C."/>
            <person name="Wu Y."/>
            <person name="Wang C."/>
            <person name="Bushley K.E."/>
            <person name="Xiang M."/>
            <person name="Liu X."/>
        </authorList>
    </citation>
    <scope>NUCLEOTIDE SEQUENCE [LARGE SCALE GENOMIC DNA]</scope>
    <source>
        <strain evidence="5 6">3608</strain>
    </source>
</reference>
<dbReference type="GO" id="GO:0000166">
    <property type="term" value="F:nucleotide binding"/>
    <property type="evidence" value="ECO:0007669"/>
    <property type="project" value="InterPro"/>
</dbReference>
<dbReference type="InterPro" id="IPR059000">
    <property type="entry name" value="ATPase_P-type_domA"/>
</dbReference>
<organism evidence="5 6">
    <name type="scientific">Hirsutella minnesotensis 3608</name>
    <dbReference type="NCBI Taxonomy" id="1043627"/>
    <lineage>
        <taxon>Eukaryota</taxon>
        <taxon>Fungi</taxon>
        <taxon>Dikarya</taxon>
        <taxon>Ascomycota</taxon>
        <taxon>Pezizomycotina</taxon>
        <taxon>Sordariomycetes</taxon>
        <taxon>Hypocreomycetidae</taxon>
        <taxon>Hypocreales</taxon>
        <taxon>Ophiocordycipitaceae</taxon>
        <taxon>Hirsutella</taxon>
    </lineage>
</organism>
<dbReference type="InterPro" id="IPR023299">
    <property type="entry name" value="ATPase_P-typ_cyto_dom_N"/>
</dbReference>
<keyword evidence="2" id="KW-1278">Translocase</keyword>
<dbReference type="Pfam" id="PF00122">
    <property type="entry name" value="E1-E2_ATPase"/>
    <property type="match status" value="1"/>
</dbReference>